<evidence type="ECO:0000313" key="3">
    <source>
        <dbReference type="Proteomes" id="UP000834106"/>
    </source>
</evidence>
<protein>
    <recommendedName>
        <fullName evidence="1">RNase H type-1 domain-containing protein</fullName>
    </recommendedName>
</protein>
<organism evidence="2 3">
    <name type="scientific">Fraxinus pennsylvanica</name>
    <dbReference type="NCBI Taxonomy" id="56036"/>
    <lineage>
        <taxon>Eukaryota</taxon>
        <taxon>Viridiplantae</taxon>
        <taxon>Streptophyta</taxon>
        <taxon>Embryophyta</taxon>
        <taxon>Tracheophyta</taxon>
        <taxon>Spermatophyta</taxon>
        <taxon>Magnoliopsida</taxon>
        <taxon>eudicotyledons</taxon>
        <taxon>Gunneridae</taxon>
        <taxon>Pentapetalae</taxon>
        <taxon>asterids</taxon>
        <taxon>lamiids</taxon>
        <taxon>Lamiales</taxon>
        <taxon>Oleaceae</taxon>
        <taxon>Oleeae</taxon>
        <taxon>Fraxinus</taxon>
    </lineage>
</organism>
<accession>A0AAD2DP34</accession>
<evidence type="ECO:0000259" key="1">
    <source>
        <dbReference type="PROSITE" id="PS50879"/>
    </source>
</evidence>
<name>A0AAD2DP34_9LAMI</name>
<keyword evidence="3" id="KW-1185">Reference proteome</keyword>
<dbReference type="GO" id="GO:0003676">
    <property type="term" value="F:nucleic acid binding"/>
    <property type="evidence" value="ECO:0007669"/>
    <property type="project" value="InterPro"/>
</dbReference>
<dbReference type="EMBL" id="OU503038">
    <property type="protein sequence ID" value="CAI9758516.1"/>
    <property type="molecule type" value="Genomic_DNA"/>
</dbReference>
<feature type="domain" description="RNase H type-1" evidence="1">
    <location>
        <begin position="64"/>
        <end position="195"/>
    </location>
</feature>
<proteinExistence type="predicted"/>
<dbReference type="PROSITE" id="PS50879">
    <property type="entry name" value="RNASE_H_1"/>
    <property type="match status" value="1"/>
</dbReference>
<dbReference type="InterPro" id="IPR012337">
    <property type="entry name" value="RNaseH-like_sf"/>
</dbReference>
<dbReference type="SUPFAM" id="SSF53098">
    <property type="entry name" value="Ribonuclease H-like"/>
    <property type="match status" value="1"/>
</dbReference>
<dbReference type="AlphaFoldDB" id="A0AAD2DP34"/>
<dbReference type="InterPro" id="IPR044730">
    <property type="entry name" value="RNase_H-like_dom_plant"/>
</dbReference>
<dbReference type="InterPro" id="IPR053151">
    <property type="entry name" value="RNase_H-like"/>
</dbReference>
<dbReference type="CDD" id="cd06222">
    <property type="entry name" value="RNase_H_like"/>
    <property type="match status" value="1"/>
</dbReference>
<dbReference type="Proteomes" id="UP000834106">
    <property type="component" value="Chromosome 3"/>
</dbReference>
<reference evidence="2" key="1">
    <citation type="submission" date="2023-05" db="EMBL/GenBank/DDBJ databases">
        <authorList>
            <person name="Huff M."/>
        </authorList>
    </citation>
    <scope>NUCLEOTIDE SEQUENCE</scope>
</reference>
<gene>
    <name evidence="2" type="ORF">FPE_LOCUS5946</name>
</gene>
<dbReference type="InterPro" id="IPR036397">
    <property type="entry name" value="RNaseH_sf"/>
</dbReference>
<dbReference type="Pfam" id="PF13456">
    <property type="entry name" value="RVT_3"/>
    <property type="match status" value="1"/>
</dbReference>
<dbReference type="PANTHER" id="PTHR47723:SF19">
    <property type="entry name" value="POLYNUCLEOTIDYL TRANSFERASE, RIBONUCLEASE H-LIKE SUPERFAMILY PROTEIN"/>
    <property type="match status" value="1"/>
</dbReference>
<dbReference type="Gene3D" id="3.30.420.10">
    <property type="entry name" value="Ribonuclease H-like superfamily/Ribonuclease H"/>
    <property type="match status" value="1"/>
</dbReference>
<dbReference type="GO" id="GO:0004523">
    <property type="term" value="F:RNA-DNA hybrid ribonuclease activity"/>
    <property type="evidence" value="ECO:0007669"/>
    <property type="project" value="InterPro"/>
</dbReference>
<evidence type="ECO:0000313" key="2">
    <source>
        <dbReference type="EMBL" id="CAI9758516.1"/>
    </source>
</evidence>
<dbReference type="PANTHER" id="PTHR47723">
    <property type="entry name" value="OS05G0353850 PROTEIN"/>
    <property type="match status" value="1"/>
</dbReference>
<sequence>MKGLYESVEDVVLSIRFWLQHLATNVKKTRVLTREEEKFLTDMDIPCVVRKLSPVHLVTWKKPMVGRAKLNIDGSSLGNPGQAGGGGGGVIRNDKGMVLAAFATNFGIASNNEAELRALLEGLKFCQHIGVFHVDVECDSKIVVEWMLKCKCIVWYLWDFWEELLNLMNLFEIQVSHQFREGNQVADLLAKMGAHGVTQRFTSGTDLPMYARGLARLDRIGVPYIRE</sequence>
<dbReference type="InterPro" id="IPR002156">
    <property type="entry name" value="RNaseH_domain"/>
</dbReference>